<evidence type="ECO:0000313" key="1">
    <source>
        <dbReference type="EMBL" id="OAJ52945.1"/>
    </source>
</evidence>
<proteinExistence type="predicted"/>
<dbReference type="AlphaFoldDB" id="A0A1A9MXS9"/>
<comment type="caution">
    <text evidence="1">The sequence shown here is derived from an EMBL/GenBank/DDBJ whole genome shotgun (WGS) entry which is preliminary data.</text>
</comment>
<gene>
    <name evidence="1" type="ORF">A6V37_35965</name>
</gene>
<reference evidence="1 2" key="1">
    <citation type="submission" date="2016-04" db="EMBL/GenBank/DDBJ databases">
        <title>Reclassification of Paraburkholderia panaciterrae (Farh et al. 2015) Dobritsa &amp; Samadpour 2016 as a later homotypic synonym of Paraburkholderia ginsengiterrae (Farh et al. 2015) Dobritsa &amp; Samadpour 2016.</title>
        <authorList>
            <person name="Dobritsa A.P."/>
            <person name="Kutumbaka K."/>
            <person name="Samadpour M."/>
        </authorList>
    </citation>
    <scope>NUCLEOTIDE SEQUENCE [LARGE SCALE GENOMIC DNA]</scope>
    <source>
        <strain evidence="1 2">DCY85</strain>
    </source>
</reference>
<dbReference type="Proteomes" id="UP000078116">
    <property type="component" value="Unassembled WGS sequence"/>
</dbReference>
<organism evidence="1 2">
    <name type="scientific">Paraburkholderia ginsengiterrae</name>
    <dbReference type="NCBI Taxonomy" id="1462993"/>
    <lineage>
        <taxon>Bacteria</taxon>
        <taxon>Pseudomonadati</taxon>
        <taxon>Pseudomonadota</taxon>
        <taxon>Betaproteobacteria</taxon>
        <taxon>Burkholderiales</taxon>
        <taxon>Burkholderiaceae</taxon>
        <taxon>Paraburkholderia</taxon>
    </lineage>
</organism>
<dbReference type="EMBL" id="LXKA01000363">
    <property type="protein sequence ID" value="OAJ52945.1"/>
    <property type="molecule type" value="Genomic_DNA"/>
</dbReference>
<sequence length="142" mass="15358">MPPTLIILPGRTNDGFHVGHHVAMRHVGTRVVELGLNLDLEPAFIRPCVFDRVELRLGGERTCAMSAAWSSGGGSLPQSSVELSPTPVGLRQIGDLFGIEQGSADVVEKVVSRFFLFARAKIDLSDRPTSRSQPLVKGKKTP</sequence>
<accession>A0A1A9MXS9</accession>
<name>A0A1A9MXS9_9BURK</name>
<protein>
    <submittedName>
        <fullName evidence="1">Uncharacterized protein</fullName>
    </submittedName>
</protein>
<evidence type="ECO:0000313" key="2">
    <source>
        <dbReference type="Proteomes" id="UP000078116"/>
    </source>
</evidence>